<accession>W6YJQ3</accession>
<dbReference type="GeneID" id="19146270"/>
<gene>
    <name evidence="1" type="ORF">COCCADRAFT_27747</name>
</gene>
<protein>
    <submittedName>
        <fullName evidence="1">Uncharacterized protein</fullName>
    </submittedName>
</protein>
<organism evidence="1 2">
    <name type="scientific">Cochliobolus carbonum (strain 26-R-13)</name>
    <name type="common">Maize leaf spot fungus</name>
    <name type="synonym">Bipolaris zeicola</name>
    <dbReference type="NCBI Taxonomy" id="930089"/>
    <lineage>
        <taxon>Eukaryota</taxon>
        <taxon>Fungi</taxon>
        <taxon>Dikarya</taxon>
        <taxon>Ascomycota</taxon>
        <taxon>Pezizomycotina</taxon>
        <taxon>Dothideomycetes</taxon>
        <taxon>Pleosporomycetidae</taxon>
        <taxon>Pleosporales</taxon>
        <taxon>Pleosporineae</taxon>
        <taxon>Pleosporaceae</taxon>
        <taxon>Bipolaris</taxon>
    </lineage>
</organism>
<dbReference type="OrthoDB" id="10461799at2759"/>
<dbReference type="KEGG" id="bze:COCCADRAFT_27747"/>
<dbReference type="RefSeq" id="XP_007714147.1">
    <property type="nucleotide sequence ID" value="XM_007715957.1"/>
</dbReference>
<reference evidence="1 2" key="1">
    <citation type="journal article" date="2013" name="PLoS Genet.">
        <title>Comparative genome structure, secondary metabolite, and effector coding capacity across Cochliobolus pathogens.</title>
        <authorList>
            <person name="Condon B.J."/>
            <person name="Leng Y."/>
            <person name="Wu D."/>
            <person name="Bushley K.E."/>
            <person name="Ohm R.A."/>
            <person name="Otillar R."/>
            <person name="Martin J."/>
            <person name="Schackwitz W."/>
            <person name="Grimwood J."/>
            <person name="MohdZainudin N."/>
            <person name="Xue C."/>
            <person name="Wang R."/>
            <person name="Manning V.A."/>
            <person name="Dhillon B."/>
            <person name="Tu Z.J."/>
            <person name="Steffenson B.J."/>
            <person name="Salamov A."/>
            <person name="Sun H."/>
            <person name="Lowry S."/>
            <person name="LaButti K."/>
            <person name="Han J."/>
            <person name="Copeland A."/>
            <person name="Lindquist E."/>
            <person name="Barry K."/>
            <person name="Schmutz J."/>
            <person name="Baker S.E."/>
            <person name="Ciuffetti L.M."/>
            <person name="Grigoriev I.V."/>
            <person name="Zhong S."/>
            <person name="Turgeon B.G."/>
        </authorList>
    </citation>
    <scope>NUCLEOTIDE SEQUENCE [LARGE SCALE GENOMIC DNA]</scope>
    <source>
        <strain evidence="1 2">26-R-13</strain>
    </source>
</reference>
<name>W6YJQ3_COCC2</name>
<evidence type="ECO:0000313" key="2">
    <source>
        <dbReference type="Proteomes" id="UP000053841"/>
    </source>
</evidence>
<keyword evidence="2" id="KW-1185">Reference proteome</keyword>
<sequence>MCLWQYARHKHSLGGGVQPRCPCTGISPAQRNSPWPPCSDADAESGLGHQKLRGQYIVVCSSGGGGTMHVVLLCRRNAKRPVLHLDGCPEHGLPVTIAVLPASGARGIWGRPVSQLHRHGPVLQNMQSVSEVSAYSPLGGRQRRALEWTRVHHRAAALEAFHRRRTSGPTKVPAFALAGKNSASDVGTRARPACPSSDKFSLGTLRLMWLRTDWSTATGENRPGAVAVELWLHAAVRLDALEYY</sequence>
<proteinExistence type="predicted"/>
<dbReference type="EMBL" id="KI964659">
    <property type="protein sequence ID" value="EUC31526.1"/>
    <property type="molecule type" value="Genomic_DNA"/>
</dbReference>
<evidence type="ECO:0000313" key="1">
    <source>
        <dbReference type="EMBL" id="EUC31526.1"/>
    </source>
</evidence>
<dbReference type="AlphaFoldDB" id="W6YJQ3"/>
<dbReference type="Proteomes" id="UP000053841">
    <property type="component" value="Unassembled WGS sequence"/>
</dbReference>
<dbReference type="HOGENOM" id="CLU_1137831_0_0_1"/>